<dbReference type="EMBL" id="LGHJ01000009">
    <property type="protein sequence ID" value="KPL77509.1"/>
    <property type="molecule type" value="Genomic_DNA"/>
</dbReference>
<keyword evidence="1 3" id="KW-0145">Chemotaxis</keyword>
<organism evidence="4 5">
    <name type="scientific">Bellilinea caldifistulae</name>
    <dbReference type="NCBI Taxonomy" id="360411"/>
    <lineage>
        <taxon>Bacteria</taxon>
        <taxon>Bacillati</taxon>
        <taxon>Chloroflexota</taxon>
        <taxon>Anaerolineae</taxon>
        <taxon>Anaerolineales</taxon>
        <taxon>Anaerolineaceae</taxon>
        <taxon>Bellilinea</taxon>
    </lineage>
</organism>
<dbReference type="OrthoDB" id="9807202at2"/>
<evidence type="ECO:0000256" key="1">
    <source>
        <dbReference type="ARBA" id="ARBA00022500"/>
    </source>
</evidence>
<dbReference type="PANTHER" id="PTHR35147:SF1">
    <property type="entry name" value="CHEMORECEPTOR GLUTAMINE DEAMIDASE CHED-RELATED"/>
    <property type="match status" value="1"/>
</dbReference>
<name>A0A0P6X6B9_9CHLR</name>
<dbReference type="STRING" id="360411.AC812_02895"/>
<evidence type="ECO:0000313" key="5">
    <source>
        <dbReference type="Proteomes" id="UP000050514"/>
    </source>
</evidence>
<dbReference type="PANTHER" id="PTHR35147">
    <property type="entry name" value="CHEMORECEPTOR GLUTAMINE DEAMIDASE CHED-RELATED"/>
    <property type="match status" value="1"/>
</dbReference>
<dbReference type="GO" id="GO:0050568">
    <property type="term" value="F:protein-glutamine glutaminase activity"/>
    <property type="evidence" value="ECO:0007669"/>
    <property type="project" value="UniProtKB-UniRule"/>
</dbReference>
<dbReference type="SUPFAM" id="SSF64438">
    <property type="entry name" value="CNF1/YfiH-like putative cysteine hydrolases"/>
    <property type="match status" value="1"/>
</dbReference>
<keyword evidence="2 3" id="KW-0378">Hydrolase</keyword>
<reference evidence="4 5" key="1">
    <citation type="submission" date="2015-07" db="EMBL/GenBank/DDBJ databases">
        <title>Draft genome of Bellilinea caldifistulae DSM 17877.</title>
        <authorList>
            <person name="Hemp J."/>
            <person name="Ward L.M."/>
            <person name="Pace L.A."/>
            <person name="Fischer W.W."/>
        </authorList>
    </citation>
    <scope>NUCLEOTIDE SEQUENCE [LARGE SCALE GENOMIC DNA]</scope>
    <source>
        <strain evidence="4 5">GOMI-1</strain>
    </source>
</reference>
<dbReference type="Proteomes" id="UP000050514">
    <property type="component" value="Unassembled WGS sequence"/>
</dbReference>
<comment type="caution">
    <text evidence="4">The sequence shown here is derived from an EMBL/GenBank/DDBJ whole genome shotgun (WGS) entry which is preliminary data.</text>
</comment>
<gene>
    <name evidence="3" type="primary">cheD</name>
    <name evidence="4" type="ORF">AC812_02895</name>
</gene>
<evidence type="ECO:0000313" key="4">
    <source>
        <dbReference type="EMBL" id="KPL77509.1"/>
    </source>
</evidence>
<evidence type="ECO:0000256" key="2">
    <source>
        <dbReference type="ARBA" id="ARBA00022801"/>
    </source>
</evidence>
<dbReference type="InterPro" id="IPR038592">
    <property type="entry name" value="CheD-like_sf"/>
</dbReference>
<dbReference type="RefSeq" id="WP_061913805.1">
    <property type="nucleotide sequence ID" value="NZ_DF967971.1"/>
</dbReference>
<dbReference type="Gene3D" id="3.30.1330.200">
    <property type="match status" value="1"/>
</dbReference>
<dbReference type="HAMAP" id="MF_01440">
    <property type="entry name" value="CheD"/>
    <property type="match status" value="1"/>
</dbReference>
<comment type="function">
    <text evidence="3">Probably deamidates glutamine residues to glutamate on methyl-accepting chemotaxis receptors (MCPs), playing an important role in chemotaxis.</text>
</comment>
<dbReference type="InterPro" id="IPR011324">
    <property type="entry name" value="Cytotoxic_necrot_fac-like_cat"/>
</dbReference>
<keyword evidence="5" id="KW-1185">Reference proteome</keyword>
<sequence>MKEPISVNLGEVVVSSDPADVLVAYGLGSCLGITMVDRQRHICGLLHAVLPHRLNGADPYCAKYVDSGIEGLLDAMLKAGADRRNLIIRMVGGANMLTTAGLSKTFDVGTRNIESAHETLQRLNLPLHAEETGGHSGRTVRVYVATGRVTVRVVGGVEKDL</sequence>
<dbReference type="AlphaFoldDB" id="A0A0P6X6B9"/>
<dbReference type="EC" id="3.5.1.44" evidence="3"/>
<dbReference type="GO" id="GO:0006935">
    <property type="term" value="P:chemotaxis"/>
    <property type="evidence" value="ECO:0007669"/>
    <property type="project" value="UniProtKB-UniRule"/>
</dbReference>
<comment type="similarity">
    <text evidence="3">Belongs to the CheD family.</text>
</comment>
<proteinExistence type="inferred from homology"/>
<evidence type="ECO:0000256" key="3">
    <source>
        <dbReference type="HAMAP-Rule" id="MF_01440"/>
    </source>
</evidence>
<dbReference type="CDD" id="cd16352">
    <property type="entry name" value="CheD"/>
    <property type="match status" value="1"/>
</dbReference>
<comment type="catalytic activity">
    <reaction evidence="3">
        <text>L-glutaminyl-[protein] + H2O = L-glutamyl-[protein] + NH4(+)</text>
        <dbReference type="Rhea" id="RHEA:16441"/>
        <dbReference type="Rhea" id="RHEA-COMP:10207"/>
        <dbReference type="Rhea" id="RHEA-COMP:10208"/>
        <dbReference type="ChEBI" id="CHEBI:15377"/>
        <dbReference type="ChEBI" id="CHEBI:28938"/>
        <dbReference type="ChEBI" id="CHEBI:29973"/>
        <dbReference type="ChEBI" id="CHEBI:30011"/>
        <dbReference type="EC" id="3.5.1.44"/>
    </reaction>
</comment>
<dbReference type="Pfam" id="PF03975">
    <property type="entry name" value="CheD"/>
    <property type="match status" value="1"/>
</dbReference>
<dbReference type="InterPro" id="IPR005659">
    <property type="entry name" value="Chemorcpt_Glu_NH3ase_CheD"/>
</dbReference>
<accession>A0A0P6X6B9</accession>
<protein>
    <recommendedName>
        <fullName evidence="3">Probable chemoreceptor glutamine deamidase CheD</fullName>
        <ecNumber evidence="3">3.5.1.44</ecNumber>
    </recommendedName>
</protein>